<protein>
    <submittedName>
        <fullName evidence="2">Uncharacterized protein</fullName>
    </submittedName>
</protein>
<feature type="region of interest" description="Disordered" evidence="1">
    <location>
        <begin position="49"/>
        <end position="111"/>
    </location>
</feature>
<gene>
    <name evidence="2" type="ORF">ACFFIA_15025</name>
</gene>
<sequence length="111" mass="12353">MRNPTIGRELVRLCVQAGFQVRSVDPVAVLFRDFGTADHILGLRRDAARAARAGRDPDRESALVQTAPGVRRAPDGDRRRGRSSGSHQEARPRVTARSRRRNRIEALTSLD</sequence>
<name>A0ABV6M387_9ACTN</name>
<keyword evidence="3" id="KW-1185">Reference proteome</keyword>
<evidence type="ECO:0000313" key="3">
    <source>
        <dbReference type="Proteomes" id="UP001589867"/>
    </source>
</evidence>
<organism evidence="2 3">
    <name type="scientific">Phytohabitans kaempferiae</name>
    <dbReference type="NCBI Taxonomy" id="1620943"/>
    <lineage>
        <taxon>Bacteria</taxon>
        <taxon>Bacillati</taxon>
        <taxon>Actinomycetota</taxon>
        <taxon>Actinomycetes</taxon>
        <taxon>Micromonosporales</taxon>
        <taxon>Micromonosporaceae</taxon>
    </lineage>
</organism>
<dbReference type="Proteomes" id="UP001589867">
    <property type="component" value="Unassembled WGS sequence"/>
</dbReference>
<comment type="caution">
    <text evidence="2">The sequence shown here is derived from an EMBL/GenBank/DDBJ whole genome shotgun (WGS) entry which is preliminary data.</text>
</comment>
<evidence type="ECO:0000256" key="1">
    <source>
        <dbReference type="SAM" id="MobiDB-lite"/>
    </source>
</evidence>
<reference evidence="2 3" key="1">
    <citation type="submission" date="2024-09" db="EMBL/GenBank/DDBJ databases">
        <authorList>
            <person name="Sun Q."/>
            <person name="Mori K."/>
        </authorList>
    </citation>
    <scope>NUCLEOTIDE SEQUENCE [LARGE SCALE GENOMIC DNA]</scope>
    <source>
        <strain evidence="2 3">TBRC 3947</strain>
    </source>
</reference>
<evidence type="ECO:0000313" key="2">
    <source>
        <dbReference type="EMBL" id="MFC0528973.1"/>
    </source>
</evidence>
<accession>A0ABV6M387</accession>
<dbReference type="RefSeq" id="WP_377251233.1">
    <property type="nucleotide sequence ID" value="NZ_JBHLUH010000021.1"/>
</dbReference>
<proteinExistence type="predicted"/>
<feature type="compositionally biased region" description="Basic and acidic residues" evidence="1">
    <location>
        <begin position="49"/>
        <end position="61"/>
    </location>
</feature>
<dbReference type="EMBL" id="JBHLUH010000021">
    <property type="protein sequence ID" value="MFC0528973.1"/>
    <property type="molecule type" value="Genomic_DNA"/>
</dbReference>